<protein>
    <submittedName>
        <fullName evidence="2">Uncharacterized protein</fullName>
    </submittedName>
</protein>
<dbReference type="RefSeq" id="WP_229698714.1">
    <property type="nucleotide sequence ID" value="NZ_BMMS01000023.1"/>
</dbReference>
<evidence type="ECO:0000256" key="1">
    <source>
        <dbReference type="SAM" id="MobiDB-lite"/>
    </source>
</evidence>
<sequence>MLAGEPAPTGLARRGAKPPVFPVAAIGDPALPEFLAEPAAQRADEMDAGVEQEPGRERGLTSHDLTSRQS</sequence>
<evidence type="ECO:0000313" key="3">
    <source>
        <dbReference type="Proteomes" id="UP000641932"/>
    </source>
</evidence>
<proteinExistence type="predicted"/>
<dbReference type="Proteomes" id="UP000641932">
    <property type="component" value="Unassembled WGS sequence"/>
</dbReference>
<comment type="caution">
    <text evidence="2">The sequence shown here is derived from an EMBL/GenBank/DDBJ whole genome shotgun (WGS) entry which is preliminary data.</text>
</comment>
<dbReference type="AlphaFoldDB" id="A0A917ZVL0"/>
<organism evidence="2 3">
    <name type="scientific">Wenjunlia tyrosinilytica</name>
    <dbReference type="NCBI Taxonomy" id="1544741"/>
    <lineage>
        <taxon>Bacteria</taxon>
        <taxon>Bacillati</taxon>
        <taxon>Actinomycetota</taxon>
        <taxon>Actinomycetes</taxon>
        <taxon>Kitasatosporales</taxon>
        <taxon>Streptomycetaceae</taxon>
        <taxon>Wenjunlia</taxon>
    </lineage>
</organism>
<evidence type="ECO:0000313" key="2">
    <source>
        <dbReference type="EMBL" id="GGO94496.1"/>
    </source>
</evidence>
<feature type="region of interest" description="Disordered" evidence="1">
    <location>
        <begin position="35"/>
        <end position="70"/>
    </location>
</feature>
<reference evidence="2" key="2">
    <citation type="submission" date="2020-09" db="EMBL/GenBank/DDBJ databases">
        <authorList>
            <person name="Sun Q."/>
            <person name="Zhou Y."/>
        </authorList>
    </citation>
    <scope>NUCLEOTIDE SEQUENCE</scope>
    <source>
        <strain evidence="2">CGMCC 4.7201</strain>
    </source>
</reference>
<name>A0A917ZVL0_9ACTN</name>
<dbReference type="EMBL" id="BMMS01000023">
    <property type="protein sequence ID" value="GGO94496.1"/>
    <property type="molecule type" value="Genomic_DNA"/>
</dbReference>
<keyword evidence="3" id="KW-1185">Reference proteome</keyword>
<reference evidence="2" key="1">
    <citation type="journal article" date="2014" name="Int. J. Syst. Evol. Microbiol.">
        <title>Complete genome sequence of Corynebacterium casei LMG S-19264T (=DSM 44701T), isolated from a smear-ripened cheese.</title>
        <authorList>
            <consortium name="US DOE Joint Genome Institute (JGI-PGF)"/>
            <person name="Walter F."/>
            <person name="Albersmeier A."/>
            <person name="Kalinowski J."/>
            <person name="Ruckert C."/>
        </authorList>
    </citation>
    <scope>NUCLEOTIDE SEQUENCE</scope>
    <source>
        <strain evidence="2">CGMCC 4.7201</strain>
    </source>
</reference>
<gene>
    <name evidence="2" type="ORF">GCM10012280_49540</name>
</gene>
<accession>A0A917ZVL0</accession>